<dbReference type="EMBL" id="JBBPBM010000075">
    <property type="protein sequence ID" value="KAK8512048.1"/>
    <property type="molecule type" value="Genomic_DNA"/>
</dbReference>
<evidence type="ECO:0000313" key="2">
    <source>
        <dbReference type="EMBL" id="KAK8512048.1"/>
    </source>
</evidence>
<keyword evidence="3" id="KW-1185">Reference proteome</keyword>
<dbReference type="Proteomes" id="UP001472677">
    <property type="component" value="Unassembled WGS sequence"/>
</dbReference>
<comment type="caution">
    <text evidence="2">The sequence shown here is derived from an EMBL/GenBank/DDBJ whole genome shotgun (WGS) entry which is preliminary data.</text>
</comment>
<feature type="transmembrane region" description="Helical" evidence="1">
    <location>
        <begin position="25"/>
        <end position="41"/>
    </location>
</feature>
<organism evidence="2 3">
    <name type="scientific">Hibiscus sabdariffa</name>
    <name type="common">roselle</name>
    <dbReference type="NCBI Taxonomy" id="183260"/>
    <lineage>
        <taxon>Eukaryota</taxon>
        <taxon>Viridiplantae</taxon>
        <taxon>Streptophyta</taxon>
        <taxon>Embryophyta</taxon>
        <taxon>Tracheophyta</taxon>
        <taxon>Spermatophyta</taxon>
        <taxon>Magnoliopsida</taxon>
        <taxon>eudicotyledons</taxon>
        <taxon>Gunneridae</taxon>
        <taxon>Pentapetalae</taxon>
        <taxon>rosids</taxon>
        <taxon>malvids</taxon>
        <taxon>Malvales</taxon>
        <taxon>Malvaceae</taxon>
        <taxon>Malvoideae</taxon>
        <taxon>Hibiscus</taxon>
    </lineage>
</organism>
<keyword evidence="1" id="KW-0812">Transmembrane</keyword>
<proteinExistence type="predicted"/>
<gene>
    <name evidence="2" type="ORF">V6N12_018529</name>
</gene>
<sequence>MLMKSHSLCVSRPCRGRNLGRNPSFVFSIAFAILASVLLNFKMHWWVHKDVHHMACVSRLRQGISDVVIRMNFAYLHISSVYDLSYEVEAPKNVFGSLMRSGFLCLRNGSIVITIELQSIRYAWNNP</sequence>
<protein>
    <submittedName>
        <fullName evidence="2">Uncharacterized protein</fullName>
    </submittedName>
</protein>
<keyword evidence="1" id="KW-1133">Transmembrane helix</keyword>
<name>A0ABR2BYD0_9ROSI</name>
<accession>A0ABR2BYD0</accession>
<evidence type="ECO:0000256" key="1">
    <source>
        <dbReference type="SAM" id="Phobius"/>
    </source>
</evidence>
<keyword evidence="1" id="KW-0472">Membrane</keyword>
<evidence type="ECO:0000313" key="3">
    <source>
        <dbReference type="Proteomes" id="UP001472677"/>
    </source>
</evidence>
<reference evidence="2 3" key="1">
    <citation type="journal article" date="2024" name="G3 (Bethesda)">
        <title>Genome assembly of Hibiscus sabdariffa L. provides insights into metabolisms of medicinal natural products.</title>
        <authorList>
            <person name="Kim T."/>
        </authorList>
    </citation>
    <scope>NUCLEOTIDE SEQUENCE [LARGE SCALE GENOMIC DNA]</scope>
    <source>
        <strain evidence="2">TK-2024</strain>
        <tissue evidence="2">Old leaves</tissue>
    </source>
</reference>